<keyword evidence="3" id="KW-1185">Reference proteome</keyword>
<dbReference type="InterPro" id="IPR043136">
    <property type="entry name" value="B30.2/SPRY_sf"/>
</dbReference>
<dbReference type="InterPro" id="IPR006574">
    <property type="entry name" value="PRY"/>
</dbReference>
<dbReference type="Proteomes" id="UP001046870">
    <property type="component" value="Chromosome 2"/>
</dbReference>
<dbReference type="AlphaFoldDB" id="A0A9D3QJ23"/>
<sequence>MACNLDCSTSEERLEDVCKVELAKISKRVAEVHFEQEAMPGWSFMKGGNILQIPEPRTREEFLQYCCQLTLDPNTANRELRLSDGNRVVQRK</sequence>
<dbReference type="OrthoDB" id="6270329at2759"/>
<reference evidence="2" key="1">
    <citation type="submission" date="2021-01" db="EMBL/GenBank/DDBJ databases">
        <authorList>
            <person name="Zahm M."/>
            <person name="Roques C."/>
            <person name="Cabau C."/>
            <person name="Klopp C."/>
            <person name="Donnadieu C."/>
            <person name="Jouanno E."/>
            <person name="Lampietro C."/>
            <person name="Louis A."/>
            <person name="Herpin A."/>
            <person name="Echchiki A."/>
            <person name="Berthelot C."/>
            <person name="Parey E."/>
            <person name="Roest-Crollius H."/>
            <person name="Braasch I."/>
            <person name="Postlethwait J."/>
            <person name="Bobe J."/>
            <person name="Montfort J."/>
            <person name="Bouchez O."/>
            <person name="Begum T."/>
            <person name="Mejri S."/>
            <person name="Adams A."/>
            <person name="Chen W.-J."/>
            <person name="Guiguen Y."/>
        </authorList>
    </citation>
    <scope>NUCLEOTIDE SEQUENCE</scope>
    <source>
        <strain evidence="2">YG-15Mar2019-1</strain>
        <tissue evidence="2">Brain</tissue>
    </source>
</reference>
<organism evidence="2 3">
    <name type="scientific">Megalops atlanticus</name>
    <name type="common">Tarpon</name>
    <name type="synonym">Clupea gigantea</name>
    <dbReference type="NCBI Taxonomy" id="7932"/>
    <lineage>
        <taxon>Eukaryota</taxon>
        <taxon>Metazoa</taxon>
        <taxon>Chordata</taxon>
        <taxon>Craniata</taxon>
        <taxon>Vertebrata</taxon>
        <taxon>Euteleostomi</taxon>
        <taxon>Actinopterygii</taxon>
        <taxon>Neopterygii</taxon>
        <taxon>Teleostei</taxon>
        <taxon>Elopiformes</taxon>
        <taxon>Megalopidae</taxon>
        <taxon>Megalops</taxon>
    </lineage>
</organism>
<dbReference type="Pfam" id="PF13765">
    <property type="entry name" value="PRY"/>
    <property type="match status" value="1"/>
</dbReference>
<name>A0A9D3QJ23_MEGAT</name>
<evidence type="ECO:0000313" key="3">
    <source>
        <dbReference type="Proteomes" id="UP001046870"/>
    </source>
</evidence>
<accession>A0A9D3QJ23</accession>
<evidence type="ECO:0000259" key="1">
    <source>
        <dbReference type="Pfam" id="PF13765"/>
    </source>
</evidence>
<dbReference type="InterPro" id="IPR013320">
    <property type="entry name" value="ConA-like_dom_sf"/>
</dbReference>
<dbReference type="SUPFAM" id="SSF49899">
    <property type="entry name" value="Concanavalin A-like lectins/glucanases"/>
    <property type="match status" value="1"/>
</dbReference>
<evidence type="ECO:0000313" key="2">
    <source>
        <dbReference type="EMBL" id="KAG7488448.1"/>
    </source>
</evidence>
<protein>
    <recommendedName>
        <fullName evidence="1">SPRY-associated domain-containing protein</fullName>
    </recommendedName>
</protein>
<feature type="domain" description="SPRY-associated" evidence="1">
    <location>
        <begin position="69"/>
        <end position="91"/>
    </location>
</feature>
<dbReference type="EMBL" id="JAFDVH010000002">
    <property type="protein sequence ID" value="KAG7488448.1"/>
    <property type="molecule type" value="Genomic_DNA"/>
</dbReference>
<comment type="caution">
    <text evidence="2">The sequence shown here is derived from an EMBL/GenBank/DDBJ whole genome shotgun (WGS) entry which is preliminary data.</text>
</comment>
<dbReference type="Gene3D" id="2.60.120.920">
    <property type="match status" value="1"/>
</dbReference>
<gene>
    <name evidence="2" type="ORF">MATL_G00032990</name>
</gene>
<proteinExistence type="predicted"/>